<dbReference type="RefSeq" id="WP_055944187.1">
    <property type="nucleotide sequence ID" value="NZ_JAQDCV010000002.1"/>
</dbReference>
<proteinExistence type="predicted"/>
<comment type="caution">
    <text evidence="3">The sequence shown here is derived from an EMBL/GenBank/DDBJ whole genome shotgun (WGS) entry which is preliminary data.</text>
</comment>
<accession>A0AAW3JRD0</accession>
<keyword evidence="1" id="KW-0175">Coiled coil</keyword>
<evidence type="ECO:0000256" key="1">
    <source>
        <dbReference type="SAM" id="Coils"/>
    </source>
</evidence>
<keyword evidence="2" id="KW-1133">Transmembrane helix</keyword>
<organism evidence="3 4">
    <name type="scientific">Butyribacter intestini</name>
    <dbReference type="NCBI Taxonomy" id="1703332"/>
    <lineage>
        <taxon>Bacteria</taxon>
        <taxon>Bacillati</taxon>
        <taxon>Bacillota</taxon>
        <taxon>Clostridia</taxon>
        <taxon>Lachnospirales</taxon>
        <taxon>Lachnospiraceae</taxon>
        <taxon>Butyribacter</taxon>
    </lineage>
</organism>
<dbReference type="InterPro" id="IPR010540">
    <property type="entry name" value="CmpB_TMEM229"/>
</dbReference>
<feature type="transmembrane region" description="Helical" evidence="2">
    <location>
        <begin position="134"/>
        <end position="157"/>
    </location>
</feature>
<evidence type="ECO:0000313" key="3">
    <source>
        <dbReference type="EMBL" id="KQC84920.1"/>
    </source>
</evidence>
<dbReference type="EMBL" id="LLKB01000005">
    <property type="protein sequence ID" value="KQC84920.1"/>
    <property type="molecule type" value="Genomic_DNA"/>
</dbReference>
<evidence type="ECO:0008006" key="5">
    <source>
        <dbReference type="Google" id="ProtNLM"/>
    </source>
</evidence>
<feature type="coiled-coil region" evidence="1">
    <location>
        <begin position="176"/>
        <end position="252"/>
    </location>
</feature>
<gene>
    <name evidence="3" type="ORF">APZ18_09390</name>
</gene>
<dbReference type="AlphaFoldDB" id="A0AAW3JRD0"/>
<evidence type="ECO:0000256" key="2">
    <source>
        <dbReference type="SAM" id="Phobius"/>
    </source>
</evidence>
<dbReference type="Pfam" id="PF06541">
    <property type="entry name" value="ABC_trans_CmpB"/>
    <property type="match status" value="1"/>
</dbReference>
<keyword evidence="2" id="KW-0472">Membrane</keyword>
<sequence length="298" mass="34441">MILGLSIYFILMNFYVFSILGWVYESTFVSIRTGKPVNRGFLVGPMLPLYGTGATLVYVLLRPVSSHPSLLYALGMLIATVIEYLTSYVLEKLFHAKWWDYSKAPYNLNGRIAIIPSMFWGFLTLFLFDVLEPFAIWLIGLIPEATGLKILAVLILISLADLTYTIIETVNFRKQLETLYTFRQELEQQFQELQLNSLKDDLLAKIGLSEKIENIREKLASLKETVIEEPKLRLIEEKLSDYREKSRSLLKNKHFFMGNRRIVDAFPTMRFIPKNKSSISVKEMIGYINTKVKKNNKD</sequence>
<dbReference type="Proteomes" id="UP000050833">
    <property type="component" value="Unassembled WGS sequence"/>
</dbReference>
<feature type="transmembrane region" description="Helical" evidence="2">
    <location>
        <begin position="111"/>
        <end position="128"/>
    </location>
</feature>
<feature type="transmembrane region" description="Helical" evidence="2">
    <location>
        <begin position="6"/>
        <end position="24"/>
    </location>
</feature>
<reference evidence="3 4" key="1">
    <citation type="submission" date="2015-10" db="EMBL/GenBank/DDBJ databases">
        <title>Butyribacter intestini gen. nov., sp. nov., a butyric acid-producing bacterium of the family Lachnospiraceae isolated from the human faeces.</title>
        <authorList>
            <person name="Zou Y."/>
            <person name="Xue W."/>
            <person name="Luo G."/>
            <person name="Lv M."/>
        </authorList>
    </citation>
    <scope>NUCLEOTIDE SEQUENCE [LARGE SCALE GENOMIC DNA]</scope>
    <source>
        <strain evidence="3 4">TF01-11</strain>
    </source>
</reference>
<feature type="transmembrane region" description="Helical" evidence="2">
    <location>
        <begin position="70"/>
        <end position="90"/>
    </location>
</feature>
<name>A0AAW3JRD0_9FIRM</name>
<protein>
    <recommendedName>
        <fullName evidence="5">ABC-transporter type IV</fullName>
    </recommendedName>
</protein>
<keyword evidence="2" id="KW-0812">Transmembrane</keyword>
<keyword evidence="4" id="KW-1185">Reference proteome</keyword>
<evidence type="ECO:0000313" key="4">
    <source>
        <dbReference type="Proteomes" id="UP000050833"/>
    </source>
</evidence>
<feature type="transmembrane region" description="Helical" evidence="2">
    <location>
        <begin position="36"/>
        <end position="58"/>
    </location>
</feature>